<dbReference type="RefSeq" id="WP_207182598.1">
    <property type="nucleotide sequence ID" value="NZ_AP024145.1"/>
</dbReference>
<proteinExistence type="predicted"/>
<accession>A0A8H9C6P6</accession>
<evidence type="ECO:0000313" key="2">
    <source>
        <dbReference type="Proteomes" id="UP000663508"/>
    </source>
</evidence>
<gene>
    <name evidence="1" type="ORF">mvi_20460</name>
</gene>
<name>A0A8H9C6P6_9HYPH</name>
<evidence type="ECO:0000313" key="1">
    <source>
        <dbReference type="EMBL" id="BCM83585.1"/>
    </source>
</evidence>
<organism evidence="1 2">
    <name type="scientific">Methylobacterium indicum</name>
    <dbReference type="NCBI Taxonomy" id="1775910"/>
    <lineage>
        <taxon>Bacteria</taxon>
        <taxon>Pseudomonadati</taxon>
        <taxon>Pseudomonadota</taxon>
        <taxon>Alphaproteobacteria</taxon>
        <taxon>Hyphomicrobiales</taxon>
        <taxon>Methylobacteriaceae</taxon>
        <taxon>Methylobacterium</taxon>
    </lineage>
</organism>
<reference evidence="1" key="1">
    <citation type="submission" date="2020-11" db="EMBL/GenBank/DDBJ databases">
        <title>Complete genome sequence of a novel pathogenic Methylobacterium strain isolated from rice in Vietnam.</title>
        <authorList>
            <person name="Lai K."/>
            <person name="Okazaki S."/>
            <person name="Higashi K."/>
            <person name="Mori H."/>
            <person name="Toyoda A."/>
            <person name="Kurokawa K."/>
        </authorList>
    </citation>
    <scope>NUCLEOTIDE SEQUENCE</scope>
    <source>
        <strain evidence="1">VL1</strain>
    </source>
</reference>
<dbReference type="Proteomes" id="UP000663508">
    <property type="component" value="Chromosome"/>
</dbReference>
<dbReference type="AlphaFoldDB" id="A0A8H9C6P6"/>
<dbReference type="EMBL" id="AP024145">
    <property type="protein sequence ID" value="BCM83585.1"/>
    <property type="molecule type" value="Genomic_DNA"/>
</dbReference>
<dbReference type="KEGG" id="mind:mvi_20460"/>
<sequence length="59" mass="6541">MRGRFPCTFEMACHVLYLVEVLGLTQTEAALVVGLNVGSVNHVVHRRRHPGAYPVPIPM</sequence>
<protein>
    <submittedName>
        <fullName evidence="1">Uncharacterized protein</fullName>
    </submittedName>
</protein>